<dbReference type="PANTHER" id="PTHR22767">
    <property type="entry name" value="N-TERMINAL ACETYLTRANSFERASE-RELATED"/>
    <property type="match status" value="1"/>
</dbReference>
<dbReference type="Proteomes" id="UP000271098">
    <property type="component" value="Unassembled WGS sequence"/>
</dbReference>
<dbReference type="InterPro" id="IPR011990">
    <property type="entry name" value="TPR-like_helical_dom_sf"/>
</dbReference>
<accession>A0A183D2D4</accession>
<dbReference type="EMBL" id="UYRT01004581">
    <property type="protein sequence ID" value="VDK36782.1"/>
    <property type="molecule type" value="Genomic_DNA"/>
</dbReference>
<keyword evidence="1" id="KW-0677">Repeat</keyword>
<evidence type="ECO:0000256" key="2">
    <source>
        <dbReference type="ARBA" id="ARBA00022803"/>
    </source>
</evidence>
<evidence type="ECO:0000313" key="5">
    <source>
        <dbReference type="WBParaSite" id="GPUH_0000288001-mRNA-1"/>
    </source>
</evidence>
<evidence type="ECO:0000256" key="1">
    <source>
        <dbReference type="ARBA" id="ARBA00022737"/>
    </source>
</evidence>
<dbReference type="InterPro" id="IPR021183">
    <property type="entry name" value="NatA_aux_su"/>
</dbReference>
<protein>
    <submittedName>
        <fullName evidence="5">TPR_REGION domain-containing protein</fullName>
    </submittedName>
</protein>
<dbReference type="OrthoDB" id="10263032at2759"/>
<proteinExistence type="predicted"/>
<dbReference type="GO" id="GO:0031415">
    <property type="term" value="C:NatA complex"/>
    <property type="evidence" value="ECO:0007669"/>
    <property type="project" value="TreeGrafter"/>
</dbReference>
<sequence>MPGQKLIVCLVQFLERTLLDFVQRLEGNGYSNGSLDDSGQPETPTTVLWLYYLLAQHYDRLGSVHQALMYIDRAIQHTPTLIELYMIKAKIYKVRFCFLAPRCLHTTITGHSTGNIVTGEWPALNSYFY</sequence>
<dbReference type="SUPFAM" id="SSF48452">
    <property type="entry name" value="TPR-like"/>
    <property type="match status" value="1"/>
</dbReference>
<keyword evidence="4" id="KW-1185">Reference proteome</keyword>
<keyword evidence="2" id="KW-0802">TPR repeat</keyword>
<dbReference type="Gene3D" id="1.25.40.1040">
    <property type="match status" value="1"/>
</dbReference>
<reference evidence="3 4" key="2">
    <citation type="submission" date="2018-11" db="EMBL/GenBank/DDBJ databases">
        <authorList>
            <consortium name="Pathogen Informatics"/>
        </authorList>
    </citation>
    <scope>NUCLEOTIDE SEQUENCE [LARGE SCALE GENOMIC DNA]</scope>
</reference>
<reference evidence="5" key="1">
    <citation type="submission" date="2016-06" db="UniProtKB">
        <authorList>
            <consortium name="WormBaseParasite"/>
        </authorList>
    </citation>
    <scope>IDENTIFICATION</scope>
</reference>
<gene>
    <name evidence="3" type="ORF">GPUH_LOCUS2874</name>
</gene>
<dbReference type="PANTHER" id="PTHR22767:SF2">
    <property type="entry name" value="N(ALPHA)-ACETYLTRANSFERASE 15_16, ISOFORM A"/>
    <property type="match status" value="1"/>
</dbReference>
<evidence type="ECO:0000313" key="3">
    <source>
        <dbReference type="EMBL" id="VDK36782.1"/>
    </source>
</evidence>
<name>A0A183D2D4_9BILA</name>
<dbReference type="AlphaFoldDB" id="A0A183D2D4"/>
<evidence type="ECO:0000313" key="4">
    <source>
        <dbReference type="Proteomes" id="UP000271098"/>
    </source>
</evidence>
<organism evidence="5">
    <name type="scientific">Gongylonema pulchrum</name>
    <dbReference type="NCBI Taxonomy" id="637853"/>
    <lineage>
        <taxon>Eukaryota</taxon>
        <taxon>Metazoa</taxon>
        <taxon>Ecdysozoa</taxon>
        <taxon>Nematoda</taxon>
        <taxon>Chromadorea</taxon>
        <taxon>Rhabditida</taxon>
        <taxon>Spirurina</taxon>
        <taxon>Spiruromorpha</taxon>
        <taxon>Spiruroidea</taxon>
        <taxon>Gongylonematidae</taxon>
        <taxon>Gongylonema</taxon>
    </lineage>
</organism>
<dbReference type="WBParaSite" id="GPUH_0000288001-mRNA-1">
    <property type="protein sequence ID" value="GPUH_0000288001-mRNA-1"/>
    <property type="gene ID" value="GPUH_0000288001"/>
</dbReference>
<dbReference type="Pfam" id="PF12569">
    <property type="entry name" value="NatA_aux_su"/>
    <property type="match status" value="1"/>
</dbReference>